<dbReference type="Proteomes" id="UP000294737">
    <property type="component" value="Unassembled WGS sequence"/>
</dbReference>
<organism evidence="9 10">
    <name type="scientific">Herminiimonas fonticola</name>
    <dbReference type="NCBI Taxonomy" id="303380"/>
    <lineage>
        <taxon>Bacteria</taxon>
        <taxon>Pseudomonadati</taxon>
        <taxon>Pseudomonadota</taxon>
        <taxon>Betaproteobacteria</taxon>
        <taxon>Burkholderiales</taxon>
        <taxon>Oxalobacteraceae</taxon>
        <taxon>Herminiimonas</taxon>
    </lineage>
</organism>
<dbReference type="CDD" id="cd08964">
    <property type="entry name" value="L-asparaginase_II"/>
    <property type="match status" value="1"/>
</dbReference>
<evidence type="ECO:0000256" key="2">
    <source>
        <dbReference type="ARBA" id="ARBA00022801"/>
    </source>
</evidence>
<dbReference type="GO" id="GO:0006528">
    <property type="term" value="P:asparagine metabolic process"/>
    <property type="evidence" value="ECO:0007669"/>
    <property type="project" value="InterPro"/>
</dbReference>
<dbReference type="PROSITE" id="PS51732">
    <property type="entry name" value="ASN_GLN_ASE_3"/>
    <property type="match status" value="1"/>
</dbReference>
<evidence type="ECO:0000259" key="7">
    <source>
        <dbReference type="Pfam" id="PF00710"/>
    </source>
</evidence>
<evidence type="ECO:0000259" key="8">
    <source>
        <dbReference type="Pfam" id="PF17763"/>
    </source>
</evidence>
<comment type="similarity">
    <text evidence="1">Belongs to the asparaginase 1 family.</text>
</comment>
<dbReference type="GO" id="GO:0004067">
    <property type="term" value="F:asparaginase activity"/>
    <property type="evidence" value="ECO:0007669"/>
    <property type="project" value="UniProtKB-UniRule"/>
</dbReference>
<dbReference type="Gene3D" id="3.40.50.1170">
    <property type="entry name" value="L-asparaginase, N-terminal domain"/>
    <property type="match status" value="1"/>
</dbReference>
<dbReference type="FunFam" id="3.40.50.1170:FF:000001">
    <property type="entry name" value="L-asparaginase 2"/>
    <property type="match status" value="1"/>
</dbReference>
<dbReference type="EMBL" id="SNWF01000005">
    <property type="protein sequence ID" value="TDN89569.1"/>
    <property type="molecule type" value="Genomic_DNA"/>
</dbReference>
<dbReference type="PIRSF" id="PIRSF001220">
    <property type="entry name" value="L-ASNase_gatD"/>
    <property type="match status" value="1"/>
</dbReference>
<evidence type="ECO:0000256" key="5">
    <source>
        <dbReference type="PROSITE-ProRule" id="PRU10100"/>
    </source>
</evidence>
<feature type="active site" evidence="5">
    <location>
        <position position="112"/>
    </location>
</feature>
<name>A0A4R6G512_9BURK</name>
<feature type="domain" description="L-asparaginase N-terminal" evidence="7">
    <location>
        <begin position="27"/>
        <end position="215"/>
    </location>
</feature>
<dbReference type="PRINTS" id="PR00139">
    <property type="entry name" value="ASNGLNASE"/>
</dbReference>
<feature type="signal peptide" evidence="6">
    <location>
        <begin position="1"/>
        <end position="21"/>
    </location>
</feature>
<dbReference type="Pfam" id="PF00710">
    <property type="entry name" value="Asparaginase"/>
    <property type="match status" value="1"/>
</dbReference>
<dbReference type="InterPro" id="IPR037152">
    <property type="entry name" value="L-asparaginase_N_sf"/>
</dbReference>
<accession>A0A4R6G512</accession>
<keyword evidence="10" id="KW-1185">Reference proteome</keyword>
<dbReference type="InterPro" id="IPR027475">
    <property type="entry name" value="Asparaginase/glutaminase_AS2"/>
</dbReference>
<evidence type="ECO:0000313" key="10">
    <source>
        <dbReference type="Proteomes" id="UP000294737"/>
    </source>
</evidence>
<dbReference type="PANTHER" id="PTHR11707:SF28">
    <property type="entry name" value="60 KDA LYSOPHOSPHOLIPASE"/>
    <property type="match status" value="1"/>
</dbReference>
<feature type="active site" description="O-isoaspartyl threonine intermediate" evidence="3">
    <location>
        <position position="35"/>
    </location>
</feature>
<keyword evidence="2" id="KW-0378">Hydrolase</keyword>
<comment type="caution">
    <text evidence="9">The sequence shown here is derived from an EMBL/GenBank/DDBJ whole genome shotgun (WGS) entry which is preliminary data.</text>
</comment>
<dbReference type="PROSITE" id="PS00917">
    <property type="entry name" value="ASN_GLN_ASE_2"/>
    <property type="match status" value="1"/>
</dbReference>
<gene>
    <name evidence="9" type="ORF">EV677_1628</name>
</gene>
<feature type="domain" description="Asparaginase/glutaminase C-terminal" evidence="8">
    <location>
        <begin position="232"/>
        <end position="347"/>
    </location>
</feature>
<dbReference type="SMART" id="SM00870">
    <property type="entry name" value="Asparaginase"/>
    <property type="match status" value="1"/>
</dbReference>
<dbReference type="PIRSF" id="PIRSF500176">
    <property type="entry name" value="L_ASNase"/>
    <property type="match status" value="1"/>
</dbReference>
<evidence type="ECO:0000256" key="1">
    <source>
        <dbReference type="ARBA" id="ARBA00010518"/>
    </source>
</evidence>
<dbReference type="InterPro" id="IPR040919">
    <property type="entry name" value="Asparaginase_C"/>
</dbReference>
<reference evidence="9 10" key="1">
    <citation type="submission" date="2019-03" db="EMBL/GenBank/DDBJ databases">
        <title>Genomic Encyclopedia of Type Strains, Phase IV (KMG-IV): sequencing the most valuable type-strain genomes for metagenomic binning, comparative biology and taxonomic classification.</title>
        <authorList>
            <person name="Goeker M."/>
        </authorList>
    </citation>
    <scope>NUCLEOTIDE SEQUENCE [LARGE SCALE GENOMIC DNA]</scope>
    <source>
        <strain evidence="9 10">DSM 18555</strain>
    </source>
</reference>
<feature type="binding site" evidence="4">
    <location>
        <position position="79"/>
    </location>
    <ligand>
        <name>substrate</name>
    </ligand>
</feature>
<dbReference type="InterPro" id="IPR036152">
    <property type="entry name" value="Asp/glu_Ase-like_sf"/>
</dbReference>
<feature type="binding site" evidence="4">
    <location>
        <begin position="112"/>
        <end position="113"/>
    </location>
    <ligand>
        <name>substrate</name>
    </ligand>
</feature>
<feature type="chain" id="PRO_5020991703" evidence="6">
    <location>
        <begin position="22"/>
        <end position="349"/>
    </location>
</feature>
<evidence type="ECO:0000256" key="4">
    <source>
        <dbReference type="PIRSR" id="PIRSR001220-2"/>
    </source>
</evidence>
<proteinExistence type="inferred from homology"/>
<dbReference type="InterPro" id="IPR027474">
    <property type="entry name" value="L-asparaginase_N"/>
</dbReference>
<dbReference type="AlphaFoldDB" id="A0A4R6G512"/>
<evidence type="ECO:0000313" key="9">
    <source>
        <dbReference type="EMBL" id="TDN89569.1"/>
    </source>
</evidence>
<dbReference type="InterPro" id="IPR004550">
    <property type="entry name" value="AsnASE_II"/>
</dbReference>
<dbReference type="Pfam" id="PF17763">
    <property type="entry name" value="Asparaginase_C"/>
    <property type="match status" value="1"/>
</dbReference>
<evidence type="ECO:0000256" key="6">
    <source>
        <dbReference type="SAM" id="SignalP"/>
    </source>
</evidence>
<dbReference type="SUPFAM" id="SSF53774">
    <property type="entry name" value="Glutaminase/Asparaginase"/>
    <property type="match status" value="1"/>
</dbReference>
<evidence type="ECO:0000256" key="3">
    <source>
        <dbReference type="PIRSR" id="PIRSR001220-1"/>
    </source>
</evidence>
<keyword evidence="6" id="KW-0732">Signal</keyword>
<dbReference type="InterPro" id="IPR006034">
    <property type="entry name" value="Asparaginase/glutaminase-like"/>
</dbReference>
<dbReference type="Gene3D" id="3.40.50.40">
    <property type="match status" value="1"/>
</dbReference>
<protein>
    <submittedName>
        <fullName evidence="9">L-asparaginase</fullName>
    </submittedName>
</protein>
<dbReference type="RefSeq" id="WP_112993053.1">
    <property type="nucleotide sequence ID" value="NZ_PTLZ01000005.1"/>
</dbReference>
<dbReference type="OrthoDB" id="9788068at2"/>
<dbReference type="InterPro" id="IPR027473">
    <property type="entry name" value="L-asparaginase_C"/>
</dbReference>
<dbReference type="PANTHER" id="PTHR11707">
    <property type="entry name" value="L-ASPARAGINASE"/>
    <property type="match status" value="1"/>
</dbReference>
<sequence>MTTLKKAVFSLLLLAAVPAFSQSKPVVQFIATGGTIAMKIDPVKNAPVPAISGDDLLATVPDVAKYASIEVNNLSNVPSDYMDPARWVTLTKAVQAALDRKEVAGVIVSHGTDTLEETAYWLDLTVQSSKPIVLIGAQRNASVSDFDGPRNLLNAVRIAVDPQARDKGAMLAMNNQINAARYVTKTHTANVETFKSGDYGFLGEVYPDRVTFSYTQLRRQYIPIRTDKMPEVEIIAMYGGADGAALRNAVDRGVKGIVVQALGMGNMNVAMLNAVKYAISKNVAVVVSTRVHNGRVLPSYGFEGGGKTSFEAGAVMADDLKPAKARILLMLSLQNGVSSQSDLQATFAR</sequence>